<dbReference type="PANTHER" id="PTHR31630:SF6">
    <property type="entry name" value="PHYTANOYL-COA DIOXYGENASE-RELATED"/>
    <property type="match status" value="1"/>
</dbReference>
<dbReference type="EMBL" id="CAMXCT010003135">
    <property type="protein sequence ID" value="CAI4002656.1"/>
    <property type="molecule type" value="Genomic_DNA"/>
</dbReference>
<dbReference type="Gene3D" id="2.60.120.620">
    <property type="entry name" value="q2cbj1_9rhob like domain"/>
    <property type="match status" value="1"/>
</dbReference>
<keyword evidence="4" id="KW-1185">Reference proteome</keyword>
<reference evidence="3" key="2">
    <citation type="submission" date="2024-04" db="EMBL/GenBank/DDBJ databases">
        <authorList>
            <person name="Chen Y."/>
            <person name="Shah S."/>
            <person name="Dougan E. K."/>
            <person name="Thang M."/>
            <person name="Chan C."/>
        </authorList>
    </citation>
    <scope>NUCLEOTIDE SEQUENCE [LARGE SCALE GENOMIC DNA]</scope>
</reference>
<feature type="region of interest" description="Disordered" evidence="1">
    <location>
        <begin position="15"/>
        <end position="40"/>
    </location>
</feature>
<reference evidence="2" key="1">
    <citation type="submission" date="2022-10" db="EMBL/GenBank/DDBJ databases">
        <authorList>
            <person name="Chen Y."/>
            <person name="Dougan E. K."/>
            <person name="Chan C."/>
            <person name="Rhodes N."/>
            <person name="Thang M."/>
        </authorList>
    </citation>
    <scope>NUCLEOTIDE SEQUENCE</scope>
</reference>
<dbReference type="PANTHER" id="PTHR31630">
    <property type="entry name" value="PHYTANOYL-COA DIOXYGENASE-RELATED-RELATED"/>
    <property type="match status" value="1"/>
</dbReference>
<evidence type="ECO:0000256" key="1">
    <source>
        <dbReference type="SAM" id="MobiDB-lite"/>
    </source>
</evidence>
<evidence type="ECO:0000313" key="2">
    <source>
        <dbReference type="EMBL" id="CAI4002656.1"/>
    </source>
</evidence>
<protein>
    <recommendedName>
        <fullName evidence="5">Phytanoyl-CoA dioxygenase family protein</fullName>
    </recommendedName>
</protein>
<evidence type="ECO:0000313" key="3">
    <source>
        <dbReference type="EMBL" id="CAL1156031.1"/>
    </source>
</evidence>
<dbReference type="SUPFAM" id="SSF51197">
    <property type="entry name" value="Clavaminate synthase-like"/>
    <property type="match status" value="1"/>
</dbReference>
<comment type="caution">
    <text evidence="2">The sequence shown here is derived from an EMBL/GenBank/DDBJ whole genome shotgun (WGS) entry which is preliminary data.</text>
</comment>
<dbReference type="InterPro" id="IPR008775">
    <property type="entry name" value="Phytyl_CoA_dOase-like"/>
</dbReference>
<gene>
    <name evidence="2" type="ORF">C1SCF055_LOCUS28596</name>
</gene>
<dbReference type="AlphaFoldDB" id="A0A9P1D615"/>
<feature type="compositionally biased region" description="Acidic residues" evidence="1">
    <location>
        <begin position="15"/>
        <end position="28"/>
    </location>
</feature>
<dbReference type="OrthoDB" id="423671at2759"/>
<organism evidence="2">
    <name type="scientific">Cladocopium goreaui</name>
    <dbReference type="NCBI Taxonomy" id="2562237"/>
    <lineage>
        <taxon>Eukaryota</taxon>
        <taxon>Sar</taxon>
        <taxon>Alveolata</taxon>
        <taxon>Dinophyceae</taxon>
        <taxon>Suessiales</taxon>
        <taxon>Symbiodiniaceae</taxon>
        <taxon>Cladocopium</taxon>
    </lineage>
</organism>
<sequence length="382" mass="42310">MSSYANWVEVPVIDLSDEEPQLDGDGDGIEASGVSTGENGPKEVQWFQQVNTVEPVKRALEMVPELEPERAKRHCHMTPMEVVNFTRTMRTPGTAIFGEANEDFLVHLQENGFAILQGVLGDAGHIFRDEFWKAMTTVVPDLDIGKQHTWNFPKGFRGIVTSYGLPHADFAWMVRAHPRIREAFASIFGTKDLAVSLDAVIAQAQNSKSKLPGWLHKDQHPNHKGLSVQAVYTHFGSGPHDAGTCVVPGSHKVTFPWEWRAKGDHLRAPEDALQPASPLKPDVPPDSVVFFNSRLLHASVCGTGHFCGRPARLGVCVAYAPVARRSEQTRRKKEKAYLQGKCSSHWPCDKFALKPPIKSFQILKGAVSLPPPQPLKERLSLL</sequence>
<dbReference type="Proteomes" id="UP001152797">
    <property type="component" value="Unassembled WGS sequence"/>
</dbReference>
<accession>A0A9P1D615</accession>
<evidence type="ECO:0008006" key="5">
    <source>
        <dbReference type="Google" id="ProtNLM"/>
    </source>
</evidence>
<dbReference type="EMBL" id="CAMXCT030003135">
    <property type="protein sequence ID" value="CAL4789968.1"/>
    <property type="molecule type" value="Genomic_DNA"/>
</dbReference>
<dbReference type="EMBL" id="CAMXCT020003135">
    <property type="protein sequence ID" value="CAL1156031.1"/>
    <property type="molecule type" value="Genomic_DNA"/>
</dbReference>
<evidence type="ECO:0000313" key="4">
    <source>
        <dbReference type="Proteomes" id="UP001152797"/>
    </source>
</evidence>
<proteinExistence type="predicted"/>
<dbReference type="Pfam" id="PF05721">
    <property type="entry name" value="PhyH"/>
    <property type="match status" value="1"/>
</dbReference>
<name>A0A9P1D615_9DINO</name>